<dbReference type="InterPro" id="IPR011006">
    <property type="entry name" value="CheY-like_superfamily"/>
</dbReference>
<dbReference type="SUPFAM" id="SSF52172">
    <property type="entry name" value="CheY-like"/>
    <property type="match status" value="1"/>
</dbReference>
<dbReference type="CDD" id="cd01948">
    <property type="entry name" value="EAL"/>
    <property type="match status" value="1"/>
</dbReference>
<dbReference type="PROSITE" id="PS50883">
    <property type="entry name" value="EAL"/>
    <property type="match status" value="1"/>
</dbReference>
<dbReference type="InterPro" id="IPR001633">
    <property type="entry name" value="EAL_dom"/>
</dbReference>
<evidence type="ECO:0000313" key="9">
    <source>
        <dbReference type="Proteomes" id="UP000196125"/>
    </source>
</evidence>
<evidence type="ECO:0000313" key="7">
    <source>
        <dbReference type="EMBL" id="MDW6003582.1"/>
    </source>
</evidence>
<evidence type="ECO:0000259" key="2">
    <source>
        <dbReference type="PROSITE" id="PS50110"/>
    </source>
</evidence>
<evidence type="ECO:0000256" key="1">
    <source>
        <dbReference type="PROSITE-ProRule" id="PRU00169"/>
    </source>
</evidence>
<dbReference type="PROSITE" id="PS50113">
    <property type="entry name" value="PAC"/>
    <property type="match status" value="1"/>
</dbReference>
<dbReference type="NCBIfam" id="TIGR00229">
    <property type="entry name" value="sensory_box"/>
    <property type="match status" value="1"/>
</dbReference>
<evidence type="ECO:0000313" key="8">
    <source>
        <dbReference type="EMBL" id="SMR99626.1"/>
    </source>
</evidence>
<dbReference type="InterPro" id="IPR035919">
    <property type="entry name" value="EAL_sf"/>
</dbReference>
<dbReference type="Pfam" id="PF00072">
    <property type="entry name" value="Response_reg"/>
    <property type="match status" value="1"/>
</dbReference>
<dbReference type="SMART" id="SM00086">
    <property type="entry name" value="PAC"/>
    <property type="match status" value="1"/>
</dbReference>
<dbReference type="InterPro" id="IPR029787">
    <property type="entry name" value="Nucleotide_cyclase"/>
</dbReference>
<feature type="domain" description="GGDEF" evidence="6">
    <location>
        <begin position="424"/>
        <end position="557"/>
    </location>
</feature>
<evidence type="ECO:0000259" key="3">
    <source>
        <dbReference type="PROSITE" id="PS50112"/>
    </source>
</evidence>
<dbReference type="EMBL" id="JAWRCO010000001">
    <property type="protein sequence ID" value="MDW6003582.1"/>
    <property type="molecule type" value="Genomic_DNA"/>
</dbReference>
<organism evidence="8 9">
    <name type="scientific">Vibrio mangrovi</name>
    <dbReference type="NCBI Taxonomy" id="474394"/>
    <lineage>
        <taxon>Bacteria</taxon>
        <taxon>Pseudomonadati</taxon>
        <taxon>Pseudomonadota</taxon>
        <taxon>Gammaproteobacteria</taxon>
        <taxon>Vibrionales</taxon>
        <taxon>Vibrionaceae</taxon>
        <taxon>Vibrio</taxon>
    </lineage>
</organism>
<dbReference type="SMART" id="SM00052">
    <property type="entry name" value="EAL"/>
    <property type="match status" value="1"/>
</dbReference>
<dbReference type="PROSITE" id="PS50110">
    <property type="entry name" value="RESPONSE_REGULATORY"/>
    <property type="match status" value="1"/>
</dbReference>
<dbReference type="NCBIfam" id="TIGR00254">
    <property type="entry name" value="GGDEF"/>
    <property type="match status" value="1"/>
</dbReference>
<keyword evidence="10" id="KW-1185">Reference proteome</keyword>
<dbReference type="Pfam" id="PF00563">
    <property type="entry name" value="EAL"/>
    <property type="match status" value="1"/>
</dbReference>
<protein>
    <submittedName>
        <fullName evidence="8">Cyclic di-GMP phosphodiesterase Gmr</fullName>
        <ecNumber evidence="8">3.1.4.52</ecNumber>
    </submittedName>
    <submittedName>
        <fullName evidence="7">EAL domain-containing protein</fullName>
    </submittedName>
</protein>
<dbReference type="AlphaFoldDB" id="A0A1Y6IPQ2"/>
<dbReference type="Gene3D" id="3.40.50.2300">
    <property type="match status" value="1"/>
</dbReference>
<gene>
    <name evidence="8" type="primary">gmr_3</name>
    <name evidence="7" type="ORF">SBX37_12055</name>
    <name evidence="8" type="ORF">VIM7927_00853</name>
</gene>
<dbReference type="PROSITE" id="PS50112">
    <property type="entry name" value="PAS"/>
    <property type="match status" value="1"/>
</dbReference>
<dbReference type="GO" id="GO:0071111">
    <property type="term" value="F:cyclic-guanylate-specific phosphodiesterase activity"/>
    <property type="evidence" value="ECO:0007669"/>
    <property type="project" value="UniProtKB-EC"/>
</dbReference>
<dbReference type="PANTHER" id="PTHR44757:SF4">
    <property type="entry name" value="DIGUANYLATE CYCLASE DGCE-RELATED"/>
    <property type="match status" value="1"/>
</dbReference>
<accession>A0A1Y6IPQ2</accession>
<dbReference type="PROSITE" id="PS50887">
    <property type="entry name" value="GGDEF"/>
    <property type="match status" value="1"/>
</dbReference>
<dbReference type="RefSeq" id="WP_087479638.1">
    <property type="nucleotide sequence ID" value="NZ_AP024883.1"/>
</dbReference>
<evidence type="ECO:0000259" key="4">
    <source>
        <dbReference type="PROSITE" id="PS50113"/>
    </source>
</evidence>
<dbReference type="OrthoDB" id="9804951at2"/>
<feature type="modified residue" description="4-aspartylphosphate" evidence="1">
    <location>
        <position position="60"/>
    </location>
</feature>
<feature type="domain" description="PAC" evidence="4">
    <location>
        <begin position="340"/>
        <end position="392"/>
    </location>
</feature>
<dbReference type="Pfam" id="PF00989">
    <property type="entry name" value="PAS"/>
    <property type="match status" value="1"/>
</dbReference>
<evidence type="ECO:0000313" key="10">
    <source>
        <dbReference type="Proteomes" id="UP001283366"/>
    </source>
</evidence>
<dbReference type="Gene3D" id="3.20.20.450">
    <property type="entry name" value="EAL domain"/>
    <property type="match status" value="1"/>
</dbReference>
<sequence length="823" mass="92252">MTSHINNSTQINILVVDDDPTNLLIMEEALSGLGHIVTTTDPLEGLALARQIQPQITILDIDMPVRNGLELCRDLLADPLTSNTSVMFVTSHDEADVEYFSLEFGAVDFISKPIDVRLCRLRVQNQLQLRLQSDALAEAKNNLQDLLTQLPVYVSYWSLDWESQFCNDFSGSWFGQTPEQMQGHQIDEVLPAELASQIRLSVQGQGQQDVKFRFEFIQEQRETEYLNIHIRQRYIGEQSLGYLVTAVNMTDVIRVKQALREEKEWLNVTLNSIGDAVIATDTSARVTFMNPIAERMTGWSASDAKGLAIEEVMDLRDAVSQHQGMNPILLALKEQRTVGMALNSQLTAKDGSIFRVEDSAAPIRDKNGEVIGAIIVFHDVSETVAMSVKMSHLANHDQLTDLPNRILLHDRLANAIRIADIQQSRIAMFMIDIDHFKYINDAMGHNFGDLFIKQLASRLSGLCLPGYTLARTGGDEFIIIAPNVMNAGVADSLATDIGLRISQPFLFGGKEYKVSASIGVSIYPDDSDSEENLLRHADTAMYRAKQQGRNQHCFFSKELETVLIQRHHIEMTLREAIEKDDLIVLYQPQHRLSDGEIVGCEALVRLKDQHGRLISPCHFIPIAEETGLVQQLGSQVLLKSCQAASYWYELGYSVRVSVNVAAKQFTDPEFVKIVEKTLQESRLPSHLLELEVTESALMHDFETTKQMLISLSELGISLAIDDFGTGYSSLSYLKAFPIDVLKIDRSFVHDMNDDPQSLDIVKTIVQLAKSLRLNIVAEGIEETHQQSLLAEMGCELGQGYLYHQPLGLDHFMTILHEQGKLCL</sequence>
<dbReference type="Gene3D" id="3.30.70.270">
    <property type="match status" value="1"/>
</dbReference>
<dbReference type="SUPFAM" id="SSF55073">
    <property type="entry name" value="Nucleotide cyclase"/>
    <property type="match status" value="1"/>
</dbReference>
<dbReference type="GO" id="GO:0000160">
    <property type="term" value="P:phosphorelay signal transduction system"/>
    <property type="evidence" value="ECO:0007669"/>
    <property type="project" value="InterPro"/>
</dbReference>
<dbReference type="InterPro" id="IPR000014">
    <property type="entry name" value="PAS"/>
</dbReference>
<dbReference type="InterPro" id="IPR052155">
    <property type="entry name" value="Biofilm_reg_signaling"/>
</dbReference>
<dbReference type="PANTHER" id="PTHR44757">
    <property type="entry name" value="DIGUANYLATE CYCLASE DGCP"/>
    <property type="match status" value="1"/>
</dbReference>
<dbReference type="EC" id="3.1.4.52" evidence="8"/>
<keyword evidence="8" id="KW-0378">Hydrolase</keyword>
<dbReference type="SUPFAM" id="SSF141868">
    <property type="entry name" value="EAL domain-like"/>
    <property type="match status" value="1"/>
</dbReference>
<dbReference type="InterPro" id="IPR001789">
    <property type="entry name" value="Sig_transdc_resp-reg_receiver"/>
</dbReference>
<feature type="domain" description="Response regulatory" evidence="2">
    <location>
        <begin position="12"/>
        <end position="127"/>
    </location>
</feature>
<dbReference type="SMART" id="SM00091">
    <property type="entry name" value="PAS"/>
    <property type="match status" value="2"/>
</dbReference>
<evidence type="ECO:0000259" key="6">
    <source>
        <dbReference type="PROSITE" id="PS50887"/>
    </source>
</evidence>
<dbReference type="Pfam" id="PF00990">
    <property type="entry name" value="GGDEF"/>
    <property type="match status" value="1"/>
</dbReference>
<dbReference type="EMBL" id="FXXI01000001">
    <property type="protein sequence ID" value="SMR99626.1"/>
    <property type="molecule type" value="Genomic_DNA"/>
</dbReference>
<dbReference type="InterPro" id="IPR000160">
    <property type="entry name" value="GGDEF_dom"/>
</dbReference>
<dbReference type="SUPFAM" id="SSF55785">
    <property type="entry name" value="PYP-like sensor domain (PAS domain)"/>
    <property type="match status" value="2"/>
</dbReference>
<dbReference type="Gene3D" id="3.30.450.20">
    <property type="entry name" value="PAS domain"/>
    <property type="match status" value="2"/>
</dbReference>
<dbReference type="InterPro" id="IPR013767">
    <property type="entry name" value="PAS_fold"/>
</dbReference>
<dbReference type="Proteomes" id="UP001283366">
    <property type="component" value="Unassembled WGS sequence"/>
</dbReference>
<reference evidence="7 10" key="2">
    <citation type="submission" date="2023-11" db="EMBL/GenBank/DDBJ databases">
        <title>Plant-associative lifestyle of Vibrio porteresiae and its evolutionary dynamics.</title>
        <authorList>
            <person name="Rameshkumar N."/>
            <person name="Kirti K."/>
        </authorList>
    </citation>
    <scope>NUCLEOTIDE SEQUENCE [LARGE SCALE GENOMIC DNA]</scope>
    <source>
        <strain evidence="7 10">MSSRF38</strain>
    </source>
</reference>
<dbReference type="InterPro" id="IPR035965">
    <property type="entry name" value="PAS-like_dom_sf"/>
</dbReference>
<dbReference type="InterPro" id="IPR000700">
    <property type="entry name" value="PAS-assoc_C"/>
</dbReference>
<dbReference type="SMART" id="SM00267">
    <property type="entry name" value="GGDEF"/>
    <property type="match status" value="1"/>
</dbReference>
<dbReference type="InterPro" id="IPR043128">
    <property type="entry name" value="Rev_trsase/Diguanyl_cyclase"/>
</dbReference>
<dbReference type="Proteomes" id="UP000196125">
    <property type="component" value="Unassembled WGS sequence"/>
</dbReference>
<dbReference type="InterPro" id="IPR001610">
    <property type="entry name" value="PAC"/>
</dbReference>
<dbReference type="SMART" id="SM00448">
    <property type="entry name" value="REC"/>
    <property type="match status" value="1"/>
</dbReference>
<dbReference type="CDD" id="cd00130">
    <property type="entry name" value="PAS"/>
    <property type="match status" value="2"/>
</dbReference>
<keyword evidence="1" id="KW-0597">Phosphoprotein</keyword>
<dbReference type="CDD" id="cd01949">
    <property type="entry name" value="GGDEF"/>
    <property type="match status" value="1"/>
</dbReference>
<proteinExistence type="predicted"/>
<name>A0A1Y6IPQ2_9VIBR</name>
<feature type="domain" description="PAS" evidence="3">
    <location>
        <begin position="262"/>
        <end position="306"/>
    </location>
</feature>
<evidence type="ECO:0000259" key="5">
    <source>
        <dbReference type="PROSITE" id="PS50883"/>
    </source>
</evidence>
<dbReference type="GO" id="GO:0006355">
    <property type="term" value="P:regulation of DNA-templated transcription"/>
    <property type="evidence" value="ECO:0007669"/>
    <property type="project" value="InterPro"/>
</dbReference>
<feature type="domain" description="EAL" evidence="5">
    <location>
        <begin position="566"/>
        <end position="819"/>
    </location>
</feature>
<reference evidence="8 9" key="1">
    <citation type="submission" date="2017-05" db="EMBL/GenBank/DDBJ databases">
        <authorList>
            <person name="Song R."/>
            <person name="Chenine A.L."/>
            <person name="Ruprecht R.M."/>
        </authorList>
    </citation>
    <scope>NUCLEOTIDE SEQUENCE [LARGE SCALE GENOMIC DNA]</scope>
    <source>
        <strain evidence="8 9">CECT 7927</strain>
    </source>
</reference>